<feature type="chain" id="PRO_5013200992" description="Regulatory protein SoxS" evidence="1">
    <location>
        <begin position="21"/>
        <end position="126"/>
    </location>
</feature>
<feature type="signal peptide" evidence="1">
    <location>
        <begin position="1"/>
        <end position="20"/>
    </location>
</feature>
<proteinExistence type="predicted"/>
<dbReference type="Proteomes" id="UP000322545">
    <property type="component" value="Unassembled WGS sequence"/>
</dbReference>
<dbReference type="InterPro" id="IPR036249">
    <property type="entry name" value="Thioredoxin-like_sf"/>
</dbReference>
<dbReference type="Gene3D" id="3.40.30.10">
    <property type="entry name" value="Glutaredoxin"/>
    <property type="match status" value="1"/>
</dbReference>
<keyword evidence="1" id="KW-0732">Signal</keyword>
<organism evidence="2 3">
    <name type="scientific">Roseovarius litoreus</name>
    <dbReference type="NCBI Taxonomy" id="1155722"/>
    <lineage>
        <taxon>Bacteria</taxon>
        <taxon>Pseudomonadati</taxon>
        <taxon>Pseudomonadota</taxon>
        <taxon>Alphaproteobacteria</taxon>
        <taxon>Rhodobacterales</taxon>
        <taxon>Roseobacteraceae</taxon>
        <taxon>Roseovarius</taxon>
    </lineage>
</organism>
<protein>
    <recommendedName>
        <fullName evidence="4">Regulatory protein SoxS</fullName>
    </recommendedName>
</protein>
<dbReference type="EMBL" id="FRCB01000002">
    <property type="protein sequence ID" value="SHL63084.1"/>
    <property type="molecule type" value="Genomic_DNA"/>
</dbReference>
<name>A0A1M7C7A2_9RHOB</name>
<gene>
    <name evidence="2" type="ORF">SAMN05443432_10258</name>
</gene>
<accession>A0A1M7C7A2</accession>
<dbReference type="AlphaFoldDB" id="A0A1M7C7A2"/>
<dbReference type="SUPFAM" id="SSF52833">
    <property type="entry name" value="Thioredoxin-like"/>
    <property type="match status" value="1"/>
</dbReference>
<evidence type="ECO:0000313" key="3">
    <source>
        <dbReference type="Proteomes" id="UP000322545"/>
    </source>
</evidence>
<reference evidence="2 3" key="1">
    <citation type="submission" date="2016-11" db="EMBL/GenBank/DDBJ databases">
        <authorList>
            <person name="Varghese N."/>
            <person name="Submissions S."/>
        </authorList>
    </citation>
    <scope>NUCLEOTIDE SEQUENCE [LARGE SCALE GENOMIC DNA]</scope>
    <source>
        <strain evidence="2 3">DSM 28249</strain>
    </source>
</reference>
<evidence type="ECO:0000256" key="1">
    <source>
        <dbReference type="SAM" id="SignalP"/>
    </source>
</evidence>
<sequence length="126" mass="13992">MIARLAATILACLWLVQAAAAQTIELVMVEQAGCYHCTEWKKTIGPIYPKTPEGAYAPLRMVSRADAPPPDVTFARPVNFTPTFILVENGQELARIEGHPGEDFFWGLLDMMLRQNTDFADPVKTN</sequence>
<evidence type="ECO:0000313" key="2">
    <source>
        <dbReference type="EMBL" id="SHL63084.1"/>
    </source>
</evidence>
<keyword evidence="3" id="KW-1185">Reference proteome</keyword>
<dbReference type="RefSeq" id="WP_149778449.1">
    <property type="nucleotide sequence ID" value="NZ_FRCB01000002.1"/>
</dbReference>
<evidence type="ECO:0008006" key="4">
    <source>
        <dbReference type="Google" id="ProtNLM"/>
    </source>
</evidence>